<sequence length="365" mass="38727">MTAEQGGLRPGGRPRRLPGWGTLLLWQDAAAVLVGLAATFAWTATRPAYFWPRWVWFGLGVVLATQYALRWALARPPRPGRGRAFTVQAALSAVYVALDVTVWALSGRGFFWPVFTTSAVALALLAHAWWLQRMPPARERELTERVAALRRTRSGALDVQAAELKRIERDLHDGAQARMVSLAMNLGLASELLSRDPDAVAELLVEARGTTLTALEELRTVMEGIQPPVLADRGLVGAVEAVALDLALPVEVTADVPGRLAAPVESAVYFATTECLANVVKHARAARAWVDLVHRAGTLTVVVGDDGAGGAAPGTGTGLRGVARRLEVFDGTVSVDSPPGGPTRVTMEVPCALSSPKTSPSSGTA</sequence>
<dbReference type="Pfam" id="PF02518">
    <property type="entry name" value="HATPase_c"/>
    <property type="match status" value="1"/>
</dbReference>
<keyword evidence="4" id="KW-0808">Transferase</keyword>
<evidence type="ECO:0000259" key="11">
    <source>
        <dbReference type="Pfam" id="PF07730"/>
    </source>
</evidence>
<evidence type="ECO:0000256" key="4">
    <source>
        <dbReference type="ARBA" id="ARBA00022679"/>
    </source>
</evidence>
<dbReference type="Gene3D" id="3.30.565.10">
    <property type="entry name" value="Histidine kinase-like ATPase, C-terminal domain"/>
    <property type="match status" value="1"/>
</dbReference>
<evidence type="ECO:0000256" key="1">
    <source>
        <dbReference type="ARBA" id="ARBA00000085"/>
    </source>
</evidence>
<dbReference type="GO" id="GO:0005524">
    <property type="term" value="F:ATP binding"/>
    <property type="evidence" value="ECO:0007669"/>
    <property type="project" value="UniProtKB-KW"/>
</dbReference>
<dbReference type="GO" id="GO:0046983">
    <property type="term" value="F:protein dimerization activity"/>
    <property type="evidence" value="ECO:0007669"/>
    <property type="project" value="InterPro"/>
</dbReference>
<evidence type="ECO:0000256" key="7">
    <source>
        <dbReference type="ARBA" id="ARBA00022840"/>
    </source>
</evidence>
<dbReference type="RefSeq" id="WP_235032106.1">
    <property type="nucleotide sequence ID" value="NZ_FNVU01000006.1"/>
</dbReference>
<organism evidence="12 13">
    <name type="scientific">Actinacidiphila yanglinensis</name>
    <dbReference type="NCBI Taxonomy" id="310779"/>
    <lineage>
        <taxon>Bacteria</taxon>
        <taxon>Bacillati</taxon>
        <taxon>Actinomycetota</taxon>
        <taxon>Actinomycetes</taxon>
        <taxon>Kitasatosporales</taxon>
        <taxon>Streptomycetaceae</taxon>
        <taxon>Actinacidiphila</taxon>
    </lineage>
</organism>
<evidence type="ECO:0000256" key="2">
    <source>
        <dbReference type="ARBA" id="ARBA00012438"/>
    </source>
</evidence>
<dbReference type="GO" id="GO:0000155">
    <property type="term" value="F:phosphorelay sensor kinase activity"/>
    <property type="evidence" value="ECO:0007669"/>
    <property type="project" value="InterPro"/>
</dbReference>
<dbReference type="InterPro" id="IPR003594">
    <property type="entry name" value="HATPase_dom"/>
</dbReference>
<evidence type="ECO:0000256" key="5">
    <source>
        <dbReference type="ARBA" id="ARBA00022741"/>
    </source>
</evidence>
<dbReference type="EMBL" id="FNVU01000006">
    <property type="protein sequence ID" value="SEG53558.1"/>
    <property type="molecule type" value="Genomic_DNA"/>
</dbReference>
<gene>
    <name evidence="12" type="ORF">SAMN05216223_10669</name>
</gene>
<keyword evidence="3" id="KW-0597">Phosphoprotein</keyword>
<keyword evidence="9" id="KW-1133">Transmembrane helix</keyword>
<feature type="transmembrane region" description="Helical" evidence="9">
    <location>
        <begin position="54"/>
        <end position="73"/>
    </location>
</feature>
<comment type="catalytic activity">
    <reaction evidence="1">
        <text>ATP + protein L-histidine = ADP + protein N-phospho-L-histidine.</text>
        <dbReference type="EC" id="2.7.13.3"/>
    </reaction>
</comment>
<dbReference type="EC" id="2.7.13.3" evidence="2"/>
<evidence type="ECO:0000313" key="13">
    <source>
        <dbReference type="Proteomes" id="UP000236754"/>
    </source>
</evidence>
<dbReference type="AlphaFoldDB" id="A0A1H6AYA7"/>
<proteinExistence type="predicted"/>
<dbReference type="PANTHER" id="PTHR24421">
    <property type="entry name" value="NITRATE/NITRITE SENSOR PROTEIN NARX-RELATED"/>
    <property type="match status" value="1"/>
</dbReference>
<evidence type="ECO:0000256" key="9">
    <source>
        <dbReference type="SAM" id="Phobius"/>
    </source>
</evidence>
<feature type="transmembrane region" description="Helical" evidence="9">
    <location>
        <begin position="110"/>
        <end position="131"/>
    </location>
</feature>
<dbReference type="SUPFAM" id="SSF55874">
    <property type="entry name" value="ATPase domain of HSP90 chaperone/DNA topoisomerase II/histidine kinase"/>
    <property type="match status" value="1"/>
</dbReference>
<evidence type="ECO:0000256" key="3">
    <source>
        <dbReference type="ARBA" id="ARBA00022553"/>
    </source>
</evidence>
<name>A0A1H6AYA7_9ACTN</name>
<keyword evidence="7" id="KW-0067">ATP-binding</keyword>
<dbReference type="InterPro" id="IPR036890">
    <property type="entry name" value="HATPase_C_sf"/>
</dbReference>
<accession>A0A1H6AYA7</accession>
<evidence type="ECO:0000313" key="12">
    <source>
        <dbReference type="EMBL" id="SEG53558.1"/>
    </source>
</evidence>
<dbReference type="GO" id="GO:0016020">
    <property type="term" value="C:membrane"/>
    <property type="evidence" value="ECO:0007669"/>
    <property type="project" value="InterPro"/>
</dbReference>
<keyword evidence="9" id="KW-0812">Transmembrane</keyword>
<dbReference type="Pfam" id="PF07730">
    <property type="entry name" value="HisKA_3"/>
    <property type="match status" value="1"/>
</dbReference>
<reference evidence="12 13" key="1">
    <citation type="submission" date="2016-10" db="EMBL/GenBank/DDBJ databases">
        <authorList>
            <person name="de Groot N.N."/>
        </authorList>
    </citation>
    <scope>NUCLEOTIDE SEQUENCE [LARGE SCALE GENOMIC DNA]</scope>
    <source>
        <strain evidence="12 13">CGMCC 4.2023</strain>
    </source>
</reference>
<dbReference type="InterPro" id="IPR011712">
    <property type="entry name" value="Sig_transdc_His_kin_sub3_dim/P"/>
</dbReference>
<dbReference type="Gene3D" id="1.20.5.1930">
    <property type="match status" value="1"/>
</dbReference>
<evidence type="ECO:0000259" key="10">
    <source>
        <dbReference type="Pfam" id="PF02518"/>
    </source>
</evidence>
<dbReference type="InterPro" id="IPR050482">
    <property type="entry name" value="Sensor_HK_TwoCompSys"/>
</dbReference>
<evidence type="ECO:0000256" key="6">
    <source>
        <dbReference type="ARBA" id="ARBA00022777"/>
    </source>
</evidence>
<feature type="transmembrane region" description="Helical" evidence="9">
    <location>
        <begin position="85"/>
        <end position="104"/>
    </location>
</feature>
<feature type="domain" description="Signal transduction histidine kinase subgroup 3 dimerisation and phosphoacceptor" evidence="11">
    <location>
        <begin position="163"/>
        <end position="230"/>
    </location>
</feature>
<keyword evidence="6 12" id="KW-0418">Kinase</keyword>
<keyword evidence="8" id="KW-0902">Two-component regulatory system</keyword>
<dbReference type="PANTHER" id="PTHR24421:SF10">
    <property type="entry name" value="NITRATE_NITRITE SENSOR PROTEIN NARQ"/>
    <property type="match status" value="1"/>
</dbReference>
<keyword evidence="13" id="KW-1185">Reference proteome</keyword>
<dbReference type="Proteomes" id="UP000236754">
    <property type="component" value="Unassembled WGS sequence"/>
</dbReference>
<feature type="transmembrane region" description="Helical" evidence="9">
    <location>
        <begin position="20"/>
        <end position="42"/>
    </location>
</feature>
<protein>
    <recommendedName>
        <fullName evidence="2">histidine kinase</fullName>
        <ecNumber evidence="2">2.7.13.3</ecNumber>
    </recommendedName>
</protein>
<keyword evidence="9" id="KW-0472">Membrane</keyword>
<keyword evidence="5" id="KW-0547">Nucleotide-binding</keyword>
<feature type="domain" description="Histidine kinase/HSP90-like ATPase" evidence="10">
    <location>
        <begin position="267"/>
        <end position="351"/>
    </location>
</feature>
<evidence type="ECO:0000256" key="8">
    <source>
        <dbReference type="ARBA" id="ARBA00023012"/>
    </source>
</evidence>